<feature type="domain" description="Methyltransferase FkbM" evidence="1">
    <location>
        <begin position="43"/>
        <end position="196"/>
    </location>
</feature>
<dbReference type="InterPro" id="IPR006342">
    <property type="entry name" value="FkbM_mtfrase"/>
</dbReference>
<name>A0ABW4ZHP6_9SPHI</name>
<keyword evidence="3" id="KW-1185">Reference proteome</keyword>
<dbReference type="PANTHER" id="PTHR34203">
    <property type="entry name" value="METHYLTRANSFERASE, FKBM FAMILY PROTEIN"/>
    <property type="match status" value="1"/>
</dbReference>
<reference evidence="3" key="1">
    <citation type="journal article" date="2019" name="Int. J. Syst. Evol. Microbiol.">
        <title>The Global Catalogue of Microorganisms (GCM) 10K type strain sequencing project: providing services to taxonomists for standard genome sequencing and annotation.</title>
        <authorList>
            <consortium name="The Broad Institute Genomics Platform"/>
            <consortium name="The Broad Institute Genome Sequencing Center for Infectious Disease"/>
            <person name="Wu L."/>
            <person name="Ma J."/>
        </authorList>
    </citation>
    <scope>NUCLEOTIDE SEQUENCE [LARGE SCALE GENOMIC DNA]</scope>
    <source>
        <strain evidence="3">KCTC 42217</strain>
    </source>
</reference>
<evidence type="ECO:0000313" key="2">
    <source>
        <dbReference type="EMBL" id="MFD2161026.1"/>
    </source>
</evidence>
<dbReference type="GO" id="GO:0008168">
    <property type="term" value="F:methyltransferase activity"/>
    <property type="evidence" value="ECO:0007669"/>
    <property type="project" value="UniProtKB-KW"/>
</dbReference>
<dbReference type="SUPFAM" id="SSF53335">
    <property type="entry name" value="S-adenosyl-L-methionine-dependent methyltransferases"/>
    <property type="match status" value="1"/>
</dbReference>
<dbReference type="NCBIfam" id="TIGR01444">
    <property type="entry name" value="fkbM_fam"/>
    <property type="match status" value="1"/>
</dbReference>
<dbReference type="InterPro" id="IPR029063">
    <property type="entry name" value="SAM-dependent_MTases_sf"/>
</dbReference>
<evidence type="ECO:0000259" key="1">
    <source>
        <dbReference type="Pfam" id="PF05050"/>
    </source>
</evidence>
<dbReference type="EMBL" id="JBHUHZ010000001">
    <property type="protein sequence ID" value="MFD2161026.1"/>
    <property type="molecule type" value="Genomic_DNA"/>
</dbReference>
<comment type="caution">
    <text evidence="2">The sequence shown here is derived from an EMBL/GenBank/DDBJ whole genome shotgun (WGS) entry which is preliminary data.</text>
</comment>
<sequence length="257" mass="29184">MGKSIFSILNDLIRANLHAAGIVEASSHYIYPRVLNEESLLIDLGANIGSFYFTLTNEFKCKSIAIEASPILFEKLPLLPQVRIYNYAICSTNGPVNFYLSENPEASSLQSSIAEGWGLSNNIQVEGITFATFKNHHKIQDRIDILKIDIEGAEIDLLGNMPADILKHIGQIPVEFHDFIYKDENDKARINQVIERLRGHNFLILKLSTNDWREVLCINKKIIKLSLIQNVRLTVFHPILQYLKGMHSLLSNRLKNV</sequence>
<dbReference type="RefSeq" id="WP_255905371.1">
    <property type="nucleotide sequence ID" value="NZ_JAFMZO010000005.1"/>
</dbReference>
<dbReference type="InterPro" id="IPR052514">
    <property type="entry name" value="SAM-dependent_MTase"/>
</dbReference>
<organism evidence="2 3">
    <name type="scientific">Paradesertivirga mongoliensis</name>
    <dbReference type="NCBI Taxonomy" id="2100740"/>
    <lineage>
        <taxon>Bacteria</taxon>
        <taxon>Pseudomonadati</taxon>
        <taxon>Bacteroidota</taxon>
        <taxon>Sphingobacteriia</taxon>
        <taxon>Sphingobacteriales</taxon>
        <taxon>Sphingobacteriaceae</taxon>
        <taxon>Paradesertivirga</taxon>
    </lineage>
</organism>
<gene>
    <name evidence="2" type="ORF">ACFSJU_01380</name>
</gene>
<dbReference type="Gene3D" id="3.40.50.150">
    <property type="entry name" value="Vaccinia Virus protein VP39"/>
    <property type="match status" value="1"/>
</dbReference>
<protein>
    <submittedName>
        <fullName evidence="2">FkbM family methyltransferase</fullName>
    </submittedName>
</protein>
<dbReference type="PANTHER" id="PTHR34203:SF15">
    <property type="entry name" value="SLL1173 PROTEIN"/>
    <property type="match status" value="1"/>
</dbReference>
<dbReference type="Pfam" id="PF05050">
    <property type="entry name" value="Methyltransf_21"/>
    <property type="match status" value="1"/>
</dbReference>
<keyword evidence="2" id="KW-0489">Methyltransferase</keyword>
<accession>A0ABW4ZHP6</accession>
<evidence type="ECO:0000313" key="3">
    <source>
        <dbReference type="Proteomes" id="UP001597387"/>
    </source>
</evidence>
<proteinExistence type="predicted"/>
<keyword evidence="2" id="KW-0808">Transferase</keyword>
<dbReference type="GO" id="GO:0032259">
    <property type="term" value="P:methylation"/>
    <property type="evidence" value="ECO:0007669"/>
    <property type="project" value="UniProtKB-KW"/>
</dbReference>
<dbReference type="Proteomes" id="UP001597387">
    <property type="component" value="Unassembled WGS sequence"/>
</dbReference>